<keyword evidence="2" id="KW-1185">Reference proteome</keyword>
<organism evidence="1 2">
    <name type="scientific">Araneus ventricosus</name>
    <name type="common">Orbweaver spider</name>
    <name type="synonym">Epeira ventricosa</name>
    <dbReference type="NCBI Taxonomy" id="182803"/>
    <lineage>
        <taxon>Eukaryota</taxon>
        <taxon>Metazoa</taxon>
        <taxon>Ecdysozoa</taxon>
        <taxon>Arthropoda</taxon>
        <taxon>Chelicerata</taxon>
        <taxon>Arachnida</taxon>
        <taxon>Araneae</taxon>
        <taxon>Araneomorphae</taxon>
        <taxon>Entelegynae</taxon>
        <taxon>Araneoidea</taxon>
        <taxon>Araneidae</taxon>
        <taxon>Araneus</taxon>
    </lineage>
</organism>
<dbReference type="PANTHER" id="PTHR46114:SF1">
    <property type="entry name" value="ZAD DOMAIN-CONTAINING PROTEIN"/>
    <property type="match status" value="1"/>
</dbReference>
<dbReference type="Proteomes" id="UP000499080">
    <property type="component" value="Unassembled WGS sequence"/>
</dbReference>
<gene>
    <name evidence="1" type="ORF">AVEN_189_1</name>
</gene>
<dbReference type="EMBL" id="BGPR01000290">
    <property type="protein sequence ID" value="GBM10817.1"/>
    <property type="molecule type" value="Genomic_DNA"/>
</dbReference>
<comment type="caution">
    <text evidence="1">The sequence shown here is derived from an EMBL/GenBank/DDBJ whole genome shotgun (WGS) entry which is preliminary data.</text>
</comment>
<accession>A0A4Y2D3Z0</accession>
<proteinExistence type="predicted"/>
<dbReference type="OrthoDB" id="8063408at2759"/>
<evidence type="ECO:0000313" key="1">
    <source>
        <dbReference type="EMBL" id="GBM10817.1"/>
    </source>
</evidence>
<protein>
    <submittedName>
        <fullName evidence="1">Uncharacterized protein</fullName>
    </submittedName>
</protein>
<evidence type="ECO:0000313" key="2">
    <source>
        <dbReference type="Proteomes" id="UP000499080"/>
    </source>
</evidence>
<dbReference type="AlphaFoldDB" id="A0A4Y2D3Z0"/>
<sequence>MIELIPCDPHKWRPCIDSSKTSLKVVLLANGNDLPSISVAYSADMKKTYENISRILHKICYDYNWKHCADLKVVAWPNQRLLCHKTIKQTNEQTIKVVALLTALQTGYPKYCCFLCEWNIRVRDKHYIVRK</sequence>
<reference evidence="1 2" key="1">
    <citation type="journal article" date="2019" name="Sci. Rep.">
        <title>Orb-weaving spider Araneus ventricosus genome elucidates the spidroin gene catalogue.</title>
        <authorList>
            <person name="Kono N."/>
            <person name="Nakamura H."/>
            <person name="Ohtoshi R."/>
            <person name="Moran D.A.P."/>
            <person name="Shinohara A."/>
            <person name="Yoshida Y."/>
            <person name="Fujiwara M."/>
            <person name="Mori M."/>
            <person name="Tomita M."/>
            <person name="Arakawa K."/>
        </authorList>
    </citation>
    <scope>NUCLEOTIDE SEQUENCE [LARGE SCALE GENOMIC DNA]</scope>
</reference>
<dbReference type="PANTHER" id="PTHR46114">
    <property type="entry name" value="APPLE DOMAIN-CONTAINING PROTEIN"/>
    <property type="match status" value="1"/>
</dbReference>
<name>A0A4Y2D3Z0_ARAVE</name>